<evidence type="ECO:0000313" key="2">
    <source>
        <dbReference type="Proteomes" id="UP000738349"/>
    </source>
</evidence>
<dbReference type="OrthoDB" id="5099658at2759"/>
<dbReference type="EMBL" id="JAGMUV010000003">
    <property type="protein sequence ID" value="KAH7165775.1"/>
    <property type="molecule type" value="Genomic_DNA"/>
</dbReference>
<protein>
    <submittedName>
        <fullName evidence="1">Uncharacterized protein</fullName>
    </submittedName>
</protein>
<comment type="caution">
    <text evidence="1">The sequence shown here is derived from an EMBL/GenBank/DDBJ whole genome shotgun (WGS) entry which is preliminary data.</text>
</comment>
<accession>A0A9P9FLV2</accession>
<proteinExistence type="predicted"/>
<dbReference type="Proteomes" id="UP000738349">
    <property type="component" value="Unassembled WGS sequence"/>
</dbReference>
<keyword evidence="2" id="KW-1185">Reference proteome</keyword>
<reference evidence="1" key="1">
    <citation type="journal article" date="2021" name="Nat. Commun.">
        <title>Genetic determinants of endophytism in the Arabidopsis root mycobiome.</title>
        <authorList>
            <person name="Mesny F."/>
            <person name="Miyauchi S."/>
            <person name="Thiergart T."/>
            <person name="Pickel B."/>
            <person name="Atanasova L."/>
            <person name="Karlsson M."/>
            <person name="Huettel B."/>
            <person name="Barry K.W."/>
            <person name="Haridas S."/>
            <person name="Chen C."/>
            <person name="Bauer D."/>
            <person name="Andreopoulos W."/>
            <person name="Pangilinan J."/>
            <person name="LaButti K."/>
            <person name="Riley R."/>
            <person name="Lipzen A."/>
            <person name="Clum A."/>
            <person name="Drula E."/>
            <person name="Henrissat B."/>
            <person name="Kohler A."/>
            <person name="Grigoriev I.V."/>
            <person name="Martin F.M."/>
            <person name="Hacquard S."/>
        </authorList>
    </citation>
    <scope>NUCLEOTIDE SEQUENCE</scope>
    <source>
        <strain evidence="1">MPI-CAGE-AT-0147</strain>
    </source>
</reference>
<gene>
    <name evidence="1" type="ORF">EDB81DRAFT_754497</name>
</gene>
<dbReference type="AlphaFoldDB" id="A0A9P9FLV2"/>
<organism evidence="1 2">
    <name type="scientific">Dactylonectria macrodidyma</name>
    <dbReference type="NCBI Taxonomy" id="307937"/>
    <lineage>
        <taxon>Eukaryota</taxon>
        <taxon>Fungi</taxon>
        <taxon>Dikarya</taxon>
        <taxon>Ascomycota</taxon>
        <taxon>Pezizomycotina</taxon>
        <taxon>Sordariomycetes</taxon>
        <taxon>Hypocreomycetidae</taxon>
        <taxon>Hypocreales</taxon>
        <taxon>Nectriaceae</taxon>
        <taxon>Dactylonectria</taxon>
    </lineage>
</organism>
<sequence>MFRDRYILGVHCRNCSVLLGHAGPKNENAAEIMTTISAIVAELGYGLKPTKSHGWYVENEVKSPTNYQNKPLPPIPYSPSDVCASGICTEEVVFTHDGRKGHFCKQHTCGASDIGCVTDIYSPQFPRQMSRYCQAHTCVYYGCGARVLCLDKDLCEAHLFGQKTKKTRNSGTGGGSIERRDRDEDKVLSFIEQSGSYATGVTVPTIDQENMIPGLLRPPTLPTCWGIALGPFRITLHSWQYRASTLMAASVACAP</sequence>
<evidence type="ECO:0000313" key="1">
    <source>
        <dbReference type="EMBL" id="KAH7165775.1"/>
    </source>
</evidence>
<name>A0A9P9FLV2_9HYPO</name>